<dbReference type="GO" id="GO:0016740">
    <property type="term" value="F:transferase activity"/>
    <property type="evidence" value="ECO:0007669"/>
    <property type="project" value="UniProtKB-KW"/>
</dbReference>
<evidence type="ECO:0000313" key="3">
    <source>
        <dbReference type="Proteomes" id="UP000264217"/>
    </source>
</evidence>
<evidence type="ECO:0000259" key="1">
    <source>
        <dbReference type="Pfam" id="PF06094"/>
    </source>
</evidence>
<dbReference type="Pfam" id="PF06094">
    <property type="entry name" value="GGACT"/>
    <property type="match status" value="1"/>
</dbReference>
<sequence>MTNLLFVYGTLLQADNDFALYLRANCKFISFGTTPGQLYDLGEYPGLVETNQSNQLVYGSVYQMQNPFEVLKQLDFYEGVGPDEEQPNLYRRELADINTEKGTITVWVYVYNRSVGNAPLIPDGDYIKYLNKKSPG</sequence>
<dbReference type="Gene3D" id="3.10.490.10">
    <property type="entry name" value="Gamma-glutamyl cyclotransferase-like"/>
    <property type="match status" value="1"/>
</dbReference>
<organism evidence="2 3">
    <name type="scientific">Mucilaginibacter conchicola</name>
    <dbReference type="NCBI Taxonomy" id="2303333"/>
    <lineage>
        <taxon>Bacteria</taxon>
        <taxon>Pseudomonadati</taxon>
        <taxon>Bacteroidota</taxon>
        <taxon>Sphingobacteriia</taxon>
        <taxon>Sphingobacteriales</taxon>
        <taxon>Sphingobacteriaceae</taxon>
        <taxon>Mucilaginibacter</taxon>
    </lineage>
</organism>
<dbReference type="CDD" id="cd06661">
    <property type="entry name" value="GGCT_like"/>
    <property type="match status" value="1"/>
</dbReference>
<dbReference type="AlphaFoldDB" id="A0A372NVD2"/>
<protein>
    <submittedName>
        <fullName evidence="2">Gamma-glutamylcyclotransferase</fullName>
    </submittedName>
</protein>
<dbReference type="InterPro" id="IPR036568">
    <property type="entry name" value="GGCT-like_sf"/>
</dbReference>
<dbReference type="OrthoDB" id="482277at2"/>
<accession>A0A372NVD2</accession>
<reference evidence="2 3" key="1">
    <citation type="submission" date="2018-08" db="EMBL/GenBank/DDBJ databases">
        <title>Mucilaginibacter sp. MYSH2.</title>
        <authorList>
            <person name="Seo T."/>
        </authorList>
    </citation>
    <scope>NUCLEOTIDE SEQUENCE [LARGE SCALE GENOMIC DNA]</scope>
    <source>
        <strain evidence="2 3">MYSH2</strain>
    </source>
</reference>
<dbReference type="InterPro" id="IPR009288">
    <property type="entry name" value="AIG2-like_dom"/>
</dbReference>
<dbReference type="SUPFAM" id="SSF110857">
    <property type="entry name" value="Gamma-glutamyl cyclotransferase-like"/>
    <property type="match status" value="1"/>
</dbReference>
<comment type="caution">
    <text evidence="2">The sequence shown here is derived from an EMBL/GenBank/DDBJ whole genome shotgun (WGS) entry which is preliminary data.</text>
</comment>
<proteinExistence type="predicted"/>
<dbReference type="EMBL" id="QWDC01000001">
    <property type="protein sequence ID" value="RFZ94088.1"/>
    <property type="molecule type" value="Genomic_DNA"/>
</dbReference>
<evidence type="ECO:0000313" key="2">
    <source>
        <dbReference type="EMBL" id="RFZ94088.1"/>
    </source>
</evidence>
<dbReference type="Proteomes" id="UP000264217">
    <property type="component" value="Unassembled WGS sequence"/>
</dbReference>
<keyword evidence="3" id="KW-1185">Reference proteome</keyword>
<name>A0A372NVD2_9SPHI</name>
<gene>
    <name evidence="2" type="ORF">D0C36_00570</name>
</gene>
<keyword evidence="2" id="KW-0808">Transferase</keyword>
<dbReference type="InterPro" id="IPR013024">
    <property type="entry name" value="GGCT-like"/>
</dbReference>
<feature type="domain" description="Gamma-glutamylcyclotransferase AIG2-like" evidence="1">
    <location>
        <begin position="5"/>
        <end position="127"/>
    </location>
</feature>
<dbReference type="RefSeq" id="WP_117389654.1">
    <property type="nucleotide sequence ID" value="NZ_QWDC01000001.1"/>
</dbReference>